<evidence type="ECO:0000313" key="1">
    <source>
        <dbReference type="EMBL" id="TCU55641.1"/>
    </source>
</evidence>
<gene>
    <name evidence="1" type="ORF">EDD61_1225</name>
</gene>
<proteinExistence type="predicted"/>
<evidence type="ECO:0000313" key="2">
    <source>
        <dbReference type="Proteomes" id="UP000295773"/>
    </source>
</evidence>
<accession>A0A4R3T2A3</accession>
<dbReference type="PANTHER" id="PTHR40056:SF1">
    <property type="entry name" value="DUF1836 DOMAIN-CONTAINING PROTEIN"/>
    <property type="match status" value="1"/>
</dbReference>
<dbReference type="Proteomes" id="UP000295773">
    <property type="component" value="Unassembled WGS sequence"/>
</dbReference>
<organism evidence="1 2">
    <name type="scientific">Longicatena caecimuris</name>
    <dbReference type="NCBI Taxonomy" id="1796635"/>
    <lineage>
        <taxon>Bacteria</taxon>
        <taxon>Bacillati</taxon>
        <taxon>Bacillota</taxon>
        <taxon>Erysipelotrichia</taxon>
        <taxon>Erysipelotrichales</taxon>
        <taxon>Erysipelotrichaceae</taxon>
        <taxon>Longicatena</taxon>
    </lineage>
</organism>
<dbReference type="Pfam" id="PF08876">
    <property type="entry name" value="DUF1836"/>
    <property type="match status" value="1"/>
</dbReference>
<sequence length="182" mass="20911">MDTRKELMAWSDTLFTFHLPRWEELPAFDLYMDQVITLLETYLRPLLGDVREETILTSAMINNYVKLKLIPKAEKKRYSRMHLAYLIAITVLKQVLTISEVKRGIEYQANLSGLKEAYNLFCEELELALMAVAKHIQEGKGSLRLEGITLQNTAMKMAAMSLAGKLVARKILLLQDDYQNTL</sequence>
<dbReference type="PANTHER" id="PTHR40056">
    <property type="entry name" value="HYPOTHETICAL CYTOSOLIC PROTEIN"/>
    <property type="match status" value="1"/>
</dbReference>
<dbReference type="EMBL" id="SMBP01000022">
    <property type="protein sequence ID" value="TCU55641.1"/>
    <property type="molecule type" value="Genomic_DNA"/>
</dbReference>
<reference evidence="1 2" key="1">
    <citation type="submission" date="2019-03" db="EMBL/GenBank/DDBJ databases">
        <title>Genomic Encyclopedia of Type Strains, Phase IV (KMG-IV): sequencing the most valuable type-strain genomes for metagenomic binning, comparative biology and taxonomic classification.</title>
        <authorList>
            <person name="Goeker M."/>
        </authorList>
    </citation>
    <scope>NUCLEOTIDE SEQUENCE [LARGE SCALE GENOMIC DNA]</scope>
    <source>
        <strain evidence="1 2">DSM 29481</strain>
    </source>
</reference>
<comment type="caution">
    <text evidence="1">The sequence shown here is derived from an EMBL/GenBank/DDBJ whole genome shotgun (WGS) entry which is preliminary data.</text>
</comment>
<name>A0A4R3T2A3_9FIRM</name>
<keyword evidence="2" id="KW-1185">Reference proteome</keyword>
<dbReference type="AlphaFoldDB" id="A0A4R3T2A3"/>
<dbReference type="InterPro" id="IPR014975">
    <property type="entry name" value="DUF1836"/>
</dbReference>
<dbReference type="RefSeq" id="WP_008979120.1">
    <property type="nucleotide sequence ID" value="NZ_DBGDHU010000023.1"/>
</dbReference>
<protein>
    <submittedName>
        <fullName evidence="1">Uncharacterized protein DUF1836</fullName>
    </submittedName>
</protein>